<evidence type="ECO:0000256" key="2">
    <source>
        <dbReference type="ARBA" id="ARBA00023239"/>
    </source>
</evidence>
<dbReference type="GO" id="GO:0044281">
    <property type="term" value="P:small molecule metabolic process"/>
    <property type="evidence" value="ECO:0007669"/>
    <property type="project" value="UniProtKB-ARBA"/>
</dbReference>
<dbReference type="RefSeq" id="WP_121161233.1">
    <property type="nucleotide sequence ID" value="NZ_RBKT01000001.1"/>
</dbReference>
<dbReference type="Gene3D" id="3.20.20.70">
    <property type="entry name" value="Aldolase class I"/>
    <property type="match status" value="1"/>
</dbReference>
<feature type="active site" description="Proton donor/acceptor" evidence="5">
    <location>
        <position position="130"/>
    </location>
</feature>
<comment type="caution">
    <text evidence="8">The sequence shown here is derived from an EMBL/GenBank/DDBJ whole genome shotgun (WGS) entry which is preliminary data.</text>
</comment>
<comment type="similarity">
    <text evidence="1 4">Belongs to the DapA family.</text>
</comment>
<dbReference type="SMART" id="SM01130">
    <property type="entry name" value="DHDPS"/>
    <property type="match status" value="1"/>
</dbReference>
<protein>
    <submittedName>
        <fullName evidence="8">4-hydroxy-tetrahydrodipicolinate synthase</fullName>
    </submittedName>
</protein>
<dbReference type="Proteomes" id="UP000277671">
    <property type="component" value="Unassembled WGS sequence"/>
</dbReference>
<name>A0A495JX13_9ACTN</name>
<dbReference type="PROSITE" id="PS00666">
    <property type="entry name" value="DHDPS_2"/>
    <property type="match status" value="1"/>
</dbReference>
<evidence type="ECO:0000256" key="7">
    <source>
        <dbReference type="SAM" id="MobiDB-lite"/>
    </source>
</evidence>
<dbReference type="PRINTS" id="PR00146">
    <property type="entry name" value="DHPICSNTHASE"/>
</dbReference>
<accession>A0A495JX13</accession>
<keyword evidence="9" id="KW-1185">Reference proteome</keyword>
<dbReference type="InterPro" id="IPR013785">
    <property type="entry name" value="Aldolase_TIM"/>
</dbReference>
<keyword evidence="3" id="KW-0704">Schiff base</keyword>
<organism evidence="8 9">
    <name type="scientific">Micromonospora pisi</name>
    <dbReference type="NCBI Taxonomy" id="589240"/>
    <lineage>
        <taxon>Bacteria</taxon>
        <taxon>Bacillati</taxon>
        <taxon>Actinomycetota</taxon>
        <taxon>Actinomycetes</taxon>
        <taxon>Micromonosporales</taxon>
        <taxon>Micromonosporaceae</taxon>
        <taxon>Micromonospora</taxon>
    </lineage>
</organism>
<dbReference type="Pfam" id="PF00701">
    <property type="entry name" value="DHDPS"/>
    <property type="match status" value="1"/>
</dbReference>
<keyword evidence="2 4" id="KW-0456">Lyase</keyword>
<dbReference type="InterPro" id="IPR020625">
    <property type="entry name" value="Schiff_base-form_aldolases_AS"/>
</dbReference>
<dbReference type="EMBL" id="RBKT01000001">
    <property type="protein sequence ID" value="RKR93128.1"/>
    <property type="molecule type" value="Genomic_DNA"/>
</dbReference>
<dbReference type="SUPFAM" id="SSF51569">
    <property type="entry name" value="Aldolase"/>
    <property type="match status" value="1"/>
</dbReference>
<dbReference type="OrthoDB" id="9782828at2"/>
<feature type="binding site" evidence="6">
    <location>
        <position position="201"/>
    </location>
    <ligand>
        <name>pyruvate</name>
        <dbReference type="ChEBI" id="CHEBI:15361"/>
    </ligand>
</feature>
<dbReference type="AlphaFoldDB" id="A0A495JX13"/>
<feature type="region of interest" description="Disordered" evidence="7">
    <location>
        <begin position="271"/>
        <end position="296"/>
    </location>
</feature>
<dbReference type="GO" id="GO:0008840">
    <property type="term" value="F:4-hydroxy-tetrahydrodipicolinate synthase activity"/>
    <property type="evidence" value="ECO:0007669"/>
    <property type="project" value="TreeGrafter"/>
</dbReference>
<evidence type="ECO:0000256" key="3">
    <source>
        <dbReference type="ARBA" id="ARBA00023270"/>
    </source>
</evidence>
<dbReference type="PIRSF" id="PIRSF001365">
    <property type="entry name" value="DHDPS"/>
    <property type="match status" value="1"/>
</dbReference>
<evidence type="ECO:0000313" key="8">
    <source>
        <dbReference type="EMBL" id="RKR93128.1"/>
    </source>
</evidence>
<evidence type="ECO:0000256" key="5">
    <source>
        <dbReference type="PIRSR" id="PIRSR001365-1"/>
    </source>
</evidence>
<feature type="compositionally biased region" description="Low complexity" evidence="7">
    <location>
        <begin position="271"/>
        <end position="283"/>
    </location>
</feature>
<gene>
    <name evidence="8" type="ORF">BDK92_7645</name>
</gene>
<dbReference type="InterPro" id="IPR002220">
    <property type="entry name" value="DapA-like"/>
</dbReference>
<evidence type="ECO:0000313" key="9">
    <source>
        <dbReference type="Proteomes" id="UP000277671"/>
    </source>
</evidence>
<feature type="binding site" evidence="6">
    <location>
        <position position="46"/>
    </location>
    <ligand>
        <name>pyruvate</name>
        <dbReference type="ChEBI" id="CHEBI:15361"/>
    </ligand>
</feature>
<evidence type="ECO:0000256" key="1">
    <source>
        <dbReference type="ARBA" id="ARBA00007592"/>
    </source>
</evidence>
<dbReference type="PANTHER" id="PTHR12128:SF66">
    <property type="entry name" value="4-HYDROXY-2-OXOGLUTARATE ALDOLASE, MITOCHONDRIAL"/>
    <property type="match status" value="1"/>
</dbReference>
<evidence type="ECO:0000256" key="6">
    <source>
        <dbReference type="PIRSR" id="PIRSR001365-2"/>
    </source>
</evidence>
<sequence>MTLTGLYVPLVTPFDHTGAVALTALEALAHQVLEAGASGVVALGTTAEPSSLSAMEQHAVVDVIARVCAERSAQLLVGANTVEELRALHGRPEVTAALSLVPPFLRPGEAGVVAYFAALAAASPVPLVVYHVPYRTGQHLSPDALVRLAALDGVVGVKYAAGGIDAAVVTLLAEPPSGFAVLGGDDVVISPLLALGAQGGILASAHFDTARFVELIDAWRAGDAVRARALGHRLAVMSSAMFAEPNPTVVKAVLHAQGRIPTPGVRLPLLPASSDSARSASRRAGADREEFLHSRG</sequence>
<feature type="compositionally biased region" description="Basic and acidic residues" evidence="7">
    <location>
        <begin position="284"/>
        <end position="296"/>
    </location>
</feature>
<proteinExistence type="inferred from homology"/>
<evidence type="ECO:0000256" key="4">
    <source>
        <dbReference type="PIRNR" id="PIRNR001365"/>
    </source>
</evidence>
<feature type="active site" description="Schiff-base intermediate with substrate" evidence="5">
    <location>
        <position position="158"/>
    </location>
</feature>
<reference evidence="8 9" key="1">
    <citation type="submission" date="2018-10" db="EMBL/GenBank/DDBJ databases">
        <title>Sequencing the genomes of 1000 actinobacteria strains.</title>
        <authorList>
            <person name="Klenk H.-P."/>
        </authorList>
    </citation>
    <scope>NUCLEOTIDE SEQUENCE [LARGE SCALE GENOMIC DNA]</scope>
    <source>
        <strain evidence="8 9">DSM 45175</strain>
    </source>
</reference>
<dbReference type="PANTHER" id="PTHR12128">
    <property type="entry name" value="DIHYDRODIPICOLINATE SYNTHASE"/>
    <property type="match status" value="1"/>
</dbReference>